<evidence type="ECO:0000256" key="11">
    <source>
        <dbReference type="RuleBase" id="RU004253"/>
    </source>
</evidence>
<gene>
    <name evidence="9 13" type="primary">thiE</name>
    <name evidence="13" type="ORF">SPI02_20850</name>
</gene>
<dbReference type="CDD" id="cd00564">
    <property type="entry name" value="TMP_TenI"/>
    <property type="match status" value="1"/>
</dbReference>
<comment type="caution">
    <text evidence="13">The sequence shown here is derived from an EMBL/GenBank/DDBJ whole genome shotgun (WGS) entry which is preliminary data.</text>
</comment>
<evidence type="ECO:0000256" key="7">
    <source>
        <dbReference type="ARBA" id="ARBA00047851"/>
    </source>
</evidence>
<comment type="catalytic activity">
    <reaction evidence="6 9 10">
        <text>4-methyl-5-(2-phosphooxyethyl)-thiazole + 4-amino-2-methyl-5-(diphosphooxymethyl)pyrimidine + H(+) = thiamine phosphate + diphosphate</text>
        <dbReference type="Rhea" id="RHEA:22328"/>
        <dbReference type="ChEBI" id="CHEBI:15378"/>
        <dbReference type="ChEBI" id="CHEBI:33019"/>
        <dbReference type="ChEBI" id="CHEBI:37575"/>
        <dbReference type="ChEBI" id="CHEBI:57841"/>
        <dbReference type="ChEBI" id="CHEBI:58296"/>
        <dbReference type="EC" id="2.5.1.3"/>
    </reaction>
</comment>
<dbReference type="FunFam" id="3.20.20.70:FF:000096">
    <property type="entry name" value="Thiamine-phosphate synthase"/>
    <property type="match status" value="1"/>
</dbReference>
<evidence type="ECO:0000259" key="12">
    <source>
        <dbReference type="Pfam" id="PF02581"/>
    </source>
</evidence>
<evidence type="ECO:0000256" key="10">
    <source>
        <dbReference type="RuleBase" id="RU003826"/>
    </source>
</evidence>
<evidence type="ECO:0000256" key="5">
    <source>
        <dbReference type="ARBA" id="ARBA00022977"/>
    </source>
</evidence>
<dbReference type="GO" id="GO:0004789">
    <property type="term" value="F:thiamine-phosphate diphosphorylase activity"/>
    <property type="evidence" value="ECO:0007669"/>
    <property type="project" value="UniProtKB-UniRule"/>
</dbReference>
<keyword evidence="2 9" id="KW-0808">Transferase</keyword>
<comment type="pathway">
    <text evidence="1 9 11">Cofactor biosynthesis; thiamine diphosphate biosynthesis; thiamine phosphate from 4-amino-2-methyl-5-diphosphomethylpyrimidine and 4-methyl-5-(2-phosphoethyl)-thiazole: step 1/1.</text>
</comment>
<feature type="binding site" evidence="9">
    <location>
        <position position="113"/>
    </location>
    <ligand>
        <name>4-amino-2-methyl-5-(diphosphooxymethyl)pyrimidine</name>
        <dbReference type="ChEBI" id="CHEBI:57841"/>
    </ligand>
</feature>
<accession>A0A239TTA3</accession>
<dbReference type="RefSeq" id="WP_095104307.1">
    <property type="nucleotide sequence ID" value="NZ_BKAR01000032.1"/>
</dbReference>
<dbReference type="InterPro" id="IPR034291">
    <property type="entry name" value="TMP_synthase"/>
</dbReference>
<dbReference type="InterPro" id="IPR013785">
    <property type="entry name" value="Aldolase_TIM"/>
</dbReference>
<protein>
    <recommendedName>
        <fullName evidence="9">Thiamine-phosphate synthase</fullName>
        <shortName evidence="9">TP synthase</shortName>
        <shortName evidence="9">TPS</shortName>
        <ecNumber evidence="9">2.5.1.3</ecNumber>
    </recommendedName>
    <alternativeName>
        <fullName evidence="9">Thiamine-phosphate pyrophosphorylase</fullName>
        <shortName evidence="9">TMP pyrophosphorylase</shortName>
        <shortName evidence="9">TMP-PPase</shortName>
    </alternativeName>
</protein>
<evidence type="ECO:0000256" key="8">
    <source>
        <dbReference type="ARBA" id="ARBA00047883"/>
    </source>
</evidence>
<feature type="binding site" evidence="9">
    <location>
        <begin position="40"/>
        <end position="44"/>
    </location>
    <ligand>
        <name>4-amino-2-methyl-5-(diphosphooxymethyl)pyrimidine</name>
        <dbReference type="ChEBI" id="CHEBI:57841"/>
    </ligand>
</feature>
<name>A0A239TTA3_9STAP</name>
<reference evidence="13 14" key="1">
    <citation type="submission" date="2019-07" db="EMBL/GenBank/DDBJ databases">
        <title>Whole genome shotgun sequence of Staphylococcus piscifermentans NBRC 109625.</title>
        <authorList>
            <person name="Hosoyama A."/>
            <person name="Uohara A."/>
            <person name="Ohji S."/>
            <person name="Ichikawa N."/>
        </authorList>
    </citation>
    <scope>NUCLEOTIDE SEQUENCE [LARGE SCALE GENOMIC DNA]</scope>
    <source>
        <strain evidence="13 14">NBRC 109625</strain>
    </source>
</reference>
<dbReference type="InterPro" id="IPR022998">
    <property type="entry name" value="ThiamineP_synth_TenI"/>
</dbReference>
<feature type="binding site" evidence="9">
    <location>
        <begin position="191"/>
        <end position="192"/>
    </location>
    <ligand>
        <name>2-[(2R,5Z)-2-carboxy-4-methylthiazol-5(2H)-ylidene]ethyl phosphate</name>
        <dbReference type="ChEBI" id="CHEBI:62899"/>
    </ligand>
</feature>
<comment type="function">
    <text evidence="9">Condenses 4-methyl-5-(beta-hydroxyethyl)thiazole monophosphate (THZ-P) and 2-methyl-4-amino-5-hydroxymethyl pyrimidine pyrophosphate (HMP-PP) to form thiamine monophosphate (TMP).</text>
</comment>
<dbReference type="Gene3D" id="3.20.20.70">
    <property type="entry name" value="Aldolase class I"/>
    <property type="match status" value="1"/>
</dbReference>
<feature type="binding site" evidence="9">
    <location>
        <position position="95"/>
    </location>
    <ligand>
        <name>Mg(2+)</name>
        <dbReference type="ChEBI" id="CHEBI:18420"/>
    </ligand>
</feature>
<comment type="catalytic activity">
    <reaction evidence="7 9 10">
        <text>2-(2-carboxy-4-methylthiazol-5-yl)ethyl phosphate + 4-amino-2-methyl-5-(diphosphooxymethyl)pyrimidine + 2 H(+) = thiamine phosphate + CO2 + diphosphate</text>
        <dbReference type="Rhea" id="RHEA:47848"/>
        <dbReference type="ChEBI" id="CHEBI:15378"/>
        <dbReference type="ChEBI" id="CHEBI:16526"/>
        <dbReference type="ChEBI" id="CHEBI:33019"/>
        <dbReference type="ChEBI" id="CHEBI:37575"/>
        <dbReference type="ChEBI" id="CHEBI:57841"/>
        <dbReference type="ChEBI" id="CHEBI:62890"/>
        <dbReference type="EC" id="2.5.1.3"/>
    </reaction>
</comment>
<evidence type="ECO:0000313" key="13">
    <source>
        <dbReference type="EMBL" id="GEP85500.1"/>
    </source>
</evidence>
<comment type="catalytic activity">
    <reaction evidence="8 9 10">
        <text>2-[(2R,5Z)-2-carboxy-4-methylthiazol-5(2H)-ylidene]ethyl phosphate + 4-amino-2-methyl-5-(diphosphooxymethyl)pyrimidine + 2 H(+) = thiamine phosphate + CO2 + diphosphate</text>
        <dbReference type="Rhea" id="RHEA:47844"/>
        <dbReference type="ChEBI" id="CHEBI:15378"/>
        <dbReference type="ChEBI" id="CHEBI:16526"/>
        <dbReference type="ChEBI" id="CHEBI:33019"/>
        <dbReference type="ChEBI" id="CHEBI:37575"/>
        <dbReference type="ChEBI" id="CHEBI:57841"/>
        <dbReference type="ChEBI" id="CHEBI:62899"/>
        <dbReference type="EC" id="2.5.1.3"/>
    </reaction>
</comment>
<dbReference type="InterPro" id="IPR036206">
    <property type="entry name" value="ThiamineP_synth_sf"/>
</dbReference>
<dbReference type="UniPathway" id="UPA00060">
    <property type="reaction ID" value="UER00141"/>
</dbReference>
<evidence type="ECO:0000256" key="3">
    <source>
        <dbReference type="ARBA" id="ARBA00022723"/>
    </source>
</evidence>
<dbReference type="AlphaFoldDB" id="A0A239TTA3"/>
<dbReference type="PANTHER" id="PTHR20857:SF15">
    <property type="entry name" value="THIAMINE-PHOSPHATE SYNTHASE"/>
    <property type="match status" value="1"/>
</dbReference>
<dbReference type="NCBIfam" id="TIGR00693">
    <property type="entry name" value="thiE"/>
    <property type="match status" value="1"/>
</dbReference>
<dbReference type="GO" id="GO:0009229">
    <property type="term" value="P:thiamine diphosphate biosynthetic process"/>
    <property type="evidence" value="ECO:0007669"/>
    <property type="project" value="UniProtKB-UniRule"/>
</dbReference>
<dbReference type="Pfam" id="PF02581">
    <property type="entry name" value="TMP-TENI"/>
    <property type="match status" value="1"/>
</dbReference>
<dbReference type="GO" id="GO:0009228">
    <property type="term" value="P:thiamine biosynthetic process"/>
    <property type="evidence" value="ECO:0007669"/>
    <property type="project" value="UniProtKB-KW"/>
</dbReference>
<evidence type="ECO:0000256" key="4">
    <source>
        <dbReference type="ARBA" id="ARBA00022842"/>
    </source>
</evidence>
<dbReference type="EC" id="2.5.1.3" evidence="9"/>
<dbReference type="GO" id="GO:0000287">
    <property type="term" value="F:magnesium ion binding"/>
    <property type="evidence" value="ECO:0007669"/>
    <property type="project" value="UniProtKB-UniRule"/>
</dbReference>
<dbReference type="Proteomes" id="UP000321736">
    <property type="component" value="Unassembled WGS sequence"/>
</dbReference>
<dbReference type="PANTHER" id="PTHR20857">
    <property type="entry name" value="THIAMINE-PHOSPHATE PYROPHOSPHORYLASE"/>
    <property type="match status" value="1"/>
</dbReference>
<sequence>MFKADDLKVYFICGTQDIPEGRTIKEVLTEALEGGITLFQFREKGPGAKTGKEKVALAEELQELCRAYDVPFIVNDDVELAEAINADGVHVGQDDEAVDAFIKRFNGKIIGLSVGNLEELEQSDLTHVDYIGVGPIFSTPSKNDASAPVGPGMIETLRSKVGALPIVAIGGISLDNVQEVADTSANGVSVISAIARSSNVTETVQNFLQYFK</sequence>
<comment type="cofactor">
    <cofactor evidence="9">
        <name>Mg(2+)</name>
        <dbReference type="ChEBI" id="CHEBI:18420"/>
    </cofactor>
    <text evidence="9">Binds 1 Mg(2+) ion per subunit.</text>
</comment>
<keyword evidence="14" id="KW-1185">Reference proteome</keyword>
<evidence type="ECO:0000256" key="2">
    <source>
        <dbReference type="ARBA" id="ARBA00022679"/>
    </source>
</evidence>
<comment type="similarity">
    <text evidence="9 10">Belongs to the thiamine-phosphate synthase family.</text>
</comment>
<keyword evidence="4 9" id="KW-0460">Magnesium</keyword>
<feature type="binding site" evidence="9">
    <location>
        <position position="75"/>
    </location>
    <ligand>
        <name>4-amino-2-methyl-5-(diphosphooxymethyl)pyrimidine</name>
        <dbReference type="ChEBI" id="CHEBI:57841"/>
    </ligand>
</feature>
<feature type="binding site" evidence="9">
    <location>
        <begin position="139"/>
        <end position="141"/>
    </location>
    <ligand>
        <name>2-[(2R,5Z)-2-carboxy-4-methylthiazol-5(2H)-ylidene]ethyl phosphate</name>
        <dbReference type="ChEBI" id="CHEBI:62899"/>
    </ligand>
</feature>
<keyword evidence="5 9" id="KW-0784">Thiamine biosynthesis</keyword>
<proteinExistence type="inferred from homology"/>
<evidence type="ECO:0000256" key="1">
    <source>
        <dbReference type="ARBA" id="ARBA00005165"/>
    </source>
</evidence>
<feature type="binding site" evidence="9">
    <location>
        <position position="142"/>
    </location>
    <ligand>
        <name>4-amino-2-methyl-5-(diphosphooxymethyl)pyrimidine</name>
        <dbReference type="ChEBI" id="CHEBI:57841"/>
    </ligand>
</feature>
<dbReference type="SUPFAM" id="SSF51391">
    <property type="entry name" value="Thiamin phosphate synthase"/>
    <property type="match status" value="1"/>
</dbReference>
<keyword evidence="3 9" id="KW-0479">Metal-binding</keyword>
<feature type="binding site" evidence="9">
    <location>
        <position position="76"/>
    </location>
    <ligand>
        <name>Mg(2+)</name>
        <dbReference type="ChEBI" id="CHEBI:18420"/>
    </ligand>
</feature>
<dbReference type="GO" id="GO:0005737">
    <property type="term" value="C:cytoplasm"/>
    <property type="evidence" value="ECO:0007669"/>
    <property type="project" value="TreeGrafter"/>
</dbReference>
<feature type="domain" description="Thiamine phosphate synthase/TenI" evidence="12">
    <location>
        <begin position="9"/>
        <end position="194"/>
    </location>
</feature>
<dbReference type="HAMAP" id="MF_00097">
    <property type="entry name" value="TMP_synthase"/>
    <property type="match status" value="1"/>
</dbReference>
<dbReference type="OrthoDB" id="9812206at2"/>
<evidence type="ECO:0000313" key="14">
    <source>
        <dbReference type="Proteomes" id="UP000321736"/>
    </source>
</evidence>
<organism evidence="13 14">
    <name type="scientific">Staphylococcus piscifermentans</name>
    <dbReference type="NCBI Taxonomy" id="70258"/>
    <lineage>
        <taxon>Bacteria</taxon>
        <taxon>Bacillati</taxon>
        <taxon>Bacillota</taxon>
        <taxon>Bacilli</taxon>
        <taxon>Bacillales</taxon>
        <taxon>Staphylococcaceae</taxon>
        <taxon>Staphylococcus</taxon>
    </lineage>
</organism>
<evidence type="ECO:0000256" key="9">
    <source>
        <dbReference type="HAMAP-Rule" id="MF_00097"/>
    </source>
</evidence>
<feature type="binding site" evidence="9">
    <location>
        <position position="171"/>
    </location>
    <ligand>
        <name>2-[(2R,5Z)-2-carboxy-4-methylthiazol-5(2H)-ylidene]ethyl phosphate</name>
        <dbReference type="ChEBI" id="CHEBI:62899"/>
    </ligand>
</feature>
<evidence type="ECO:0000256" key="6">
    <source>
        <dbReference type="ARBA" id="ARBA00047334"/>
    </source>
</evidence>
<dbReference type="EMBL" id="BKAR01000032">
    <property type="protein sequence ID" value="GEP85500.1"/>
    <property type="molecule type" value="Genomic_DNA"/>
</dbReference>